<sequence>MPIYEFRCDSCGNKFDKLCPMGETGENINCPRCEAPKPQRVMSGFAPKSVGKNGLSTPMGGGGGCSGCSSSSCSTCGH</sequence>
<dbReference type="OrthoDB" id="9813321at2"/>
<proteinExistence type="predicted"/>
<protein>
    <recommendedName>
        <fullName evidence="1">Putative regulatory protein FmdB zinc ribbon domain-containing protein</fullName>
    </recommendedName>
</protein>
<comment type="caution">
    <text evidence="2">The sequence shown here is derived from an EMBL/GenBank/DDBJ whole genome shotgun (WGS) entry which is preliminary data.</text>
</comment>
<feature type="domain" description="Putative regulatory protein FmdB zinc ribbon" evidence="1">
    <location>
        <begin position="1"/>
        <end position="43"/>
    </location>
</feature>
<dbReference type="Pfam" id="PF09723">
    <property type="entry name" value="Zn_ribbon_8"/>
    <property type="match status" value="1"/>
</dbReference>
<evidence type="ECO:0000259" key="1">
    <source>
        <dbReference type="SMART" id="SM00834"/>
    </source>
</evidence>
<reference evidence="3" key="1">
    <citation type="submission" date="2018-02" db="EMBL/GenBank/DDBJ databases">
        <title>Genome sequence of Desulfocucumis palustris strain NAW-5.</title>
        <authorList>
            <person name="Watanabe M."/>
            <person name="Kojima H."/>
            <person name="Fukui M."/>
        </authorList>
    </citation>
    <scope>NUCLEOTIDE SEQUENCE [LARGE SCALE GENOMIC DNA]</scope>
    <source>
        <strain evidence="3">NAW-5</strain>
    </source>
</reference>
<dbReference type="Proteomes" id="UP000239549">
    <property type="component" value="Unassembled WGS sequence"/>
</dbReference>
<name>A0A2L2XGB3_9FIRM</name>
<evidence type="ECO:0000313" key="2">
    <source>
        <dbReference type="EMBL" id="GBF33266.1"/>
    </source>
</evidence>
<dbReference type="AlphaFoldDB" id="A0A2L2XGB3"/>
<evidence type="ECO:0000313" key="3">
    <source>
        <dbReference type="Proteomes" id="UP000239549"/>
    </source>
</evidence>
<gene>
    <name evidence="2" type="ORF">DCCM_2365</name>
</gene>
<organism evidence="2 3">
    <name type="scientific">Desulfocucumis palustris</name>
    <dbReference type="NCBI Taxonomy" id="1898651"/>
    <lineage>
        <taxon>Bacteria</taxon>
        <taxon>Bacillati</taxon>
        <taxon>Bacillota</taxon>
        <taxon>Clostridia</taxon>
        <taxon>Eubacteriales</taxon>
        <taxon>Desulfocucumaceae</taxon>
        <taxon>Desulfocucumis</taxon>
    </lineage>
</organism>
<accession>A0A2L2XGB3</accession>
<dbReference type="EMBL" id="BFAV01000092">
    <property type="protein sequence ID" value="GBF33266.1"/>
    <property type="molecule type" value="Genomic_DNA"/>
</dbReference>
<dbReference type="SMART" id="SM00834">
    <property type="entry name" value="CxxC_CXXC_SSSS"/>
    <property type="match status" value="1"/>
</dbReference>
<dbReference type="RefSeq" id="WP_104371687.1">
    <property type="nucleotide sequence ID" value="NZ_BFAV01000092.1"/>
</dbReference>
<keyword evidence="3" id="KW-1185">Reference proteome</keyword>
<dbReference type="NCBIfam" id="TIGR02605">
    <property type="entry name" value="CxxC_CxxC_SSSS"/>
    <property type="match status" value="1"/>
</dbReference>
<dbReference type="InterPro" id="IPR013429">
    <property type="entry name" value="Regulatory_FmdB_Zinc_ribbon"/>
</dbReference>